<accession>A0A8S3C1X3</accession>
<dbReference type="AlphaFoldDB" id="A0A8S3C1X3"/>
<dbReference type="EMBL" id="CAJOBI010165004">
    <property type="protein sequence ID" value="CAF4866136.1"/>
    <property type="molecule type" value="Genomic_DNA"/>
</dbReference>
<reference evidence="2" key="1">
    <citation type="submission" date="2021-02" db="EMBL/GenBank/DDBJ databases">
        <authorList>
            <person name="Nowell W R."/>
        </authorList>
    </citation>
    <scope>NUCLEOTIDE SEQUENCE</scope>
</reference>
<proteinExistence type="predicted"/>
<feature type="non-terminal residue" evidence="2">
    <location>
        <position position="63"/>
    </location>
</feature>
<comment type="caution">
    <text evidence="2">The sequence shown here is derived from an EMBL/GenBank/DDBJ whole genome shotgun (WGS) entry which is preliminary data.</text>
</comment>
<feature type="non-terminal residue" evidence="2">
    <location>
        <position position="1"/>
    </location>
</feature>
<sequence length="63" mass="7219">LRMTTYSNLGVSPMSNSIEISVPKFSTEQRSRTNQLQTPLNLDEILENITKIQYPSPMKHNLI</sequence>
<protein>
    <submittedName>
        <fullName evidence="2">Uncharacterized protein</fullName>
    </submittedName>
</protein>
<dbReference type="Proteomes" id="UP000676336">
    <property type="component" value="Unassembled WGS sequence"/>
</dbReference>
<gene>
    <name evidence="1" type="ORF">SMN809_LOCUS44753</name>
    <name evidence="2" type="ORF">SMN809_LOCUS50102</name>
</gene>
<name>A0A8S3C1X3_9BILA</name>
<dbReference type="EMBL" id="CAJOBI010134970">
    <property type="protein sequence ID" value="CAF4741689.1"/>
    <property type="molecule type" value="Genomic_DNA"/>
</dbReference>
<organism evidence="2 3">
    <name type="scientific">Rotaria magnacalcarata</name>
    <dbReference type="NCBI Taxonomy" id="392030"/>
    <lineage>
        <taxon>Eukaryota</taxon>
        <taxon>Metazoa</taxon>
        <taxon>Spiralia</taxon>
        <taxon>Gnathifera</taxon>
        <taxon>Rotifera</taxon>
        <taxon>Eurotatoria</taxon>
        <taxon>Bdelloidea</taxon>
        <taxon>Philodinida</taxon>
        <taxon>Philodinidae</taxon>
        <taxon>Rotaria</taxon>
    </lineage>
</organism>
<evidence type="ECO:0000313" key="1">
    <source>
        <dbReference type="EMBL" id="CAF4741689.1"/>
    </source>
</evidence>
<evidence type="ECO:0000313" key="3">
    <source>
        <dbReference type="Proteomes" id="UP000676336"/>
    </source>
</evidence>
<evidence type="ECO:0000313" key="2">
    <source>
        <dbReference type="EMBL" id="CAF4866136.1"/>
    </source>
</evidence>